<comment type="subcellular location">
    <subcellularLocation>
        <location evidence="1">Nucleus</location>
    </subcellularLocation>
</comment>
<dbReference type="GO" id="GO:0008270">
    <property type="term" value="F:zinc ion binding"/>
    <property type="evidence" value="ECO:0007669"/>
    <property type="project" value="UniProtKB-KW"/>
</dbReference>
<dbReference type="OrthoDB" id="1607513at2759"/>
<dbReference type="Proteomes" id="UP000615446">
    <property type="component" value="Unassembled WGS sequence"/>
</dbReference>
<protein>
    <submittedName>
        <fullName evidence="8">Zinc finger BED domain-containing protein 1-like</fullName>
    </submittedName>
</protein>
<feature type="compositionally biased region" description="Basic residues" evidence="6">
    <location>
        <begin position="32"/>
        <end position="41"/>
    </location>
</feature>
<dbReference type="PANTHER" id="PTHR46481">
    <property type="entry name" value="ZINC FINGER BED DOMAIN-CONTAINING PROTEIN 4"/>
    <property type="match status" value="1"/>
</dbReference>
<keyword evidence="3" id="KW-0863">Zinc-finger</keyword>
<dbReference type="InterPro" id="IPR012337">
    <property type="entry name" value="RNaseH-like_sf"/>
</dbReference>
<proteinExistence type="predicted"/>
<keyword evidence="4" id="KW-0862">Zinc</keyword>
<dbReference type="AlphaFoldDB" id="A0A8H3R2V8"/>
<keyword evidence="5" id="KW-0539">Nucleus</keyword>
<evidence type="ECO:0000256" key="1">
    <source>
        <dbReference type="ARBA" id="ARBA00004123"/>
    </source>
</evidence>
<evidence type="ECO:0000313" key="8">
    <source>
        <dbReference type="EMBL" id="GES98194.1"/>
    </source>
</evidence>
<dbReference type="Pfam" id="PF05699">
    <property type="entry name" value="Dimer_Tnp_hAT"/>
    <property type="match status" value="1"/>
</dbReference>
<feature type="domain" description="HAT C-terminal dimerisation" evidence="7">
    <location>
        <begin position="624"/>
        <end position="704"/>
    </location>
</feature>
<evidence type="ECO:0000256" key="6">
    <source>
        <dbReference type="SAM" id="MobiDB-lite"/>
    </source>
</evidence>
<dbReference type="SUPFAM" id="SSF53098">
    <property type="entry name" value="Ribonuclease H-like"/>
    <property type="match status" value="1"/>
</dbReference>
<dbReference type="EMBL" id="BLAL01000262">
    <property type="protein sequence ID" value="GES98194.1"/>
    <property type="molecule type" value="Genomic_DNA"/>
</dbReference>
<keyword evidence="2" id="KW-0479">Metal-binding</keyword>
<evidence type="ECO:0000313" key="9">
    <source>
        <dbReference type="Proteomes" id="UP000615446"/>
    </source>
</evidence>
<dbReference type="InterPro" id="IPR052035">
    <property type="entry name" value="ZnF_BED_domain_contain"/>
</dbReference>
<comment type="caution">
    <text evidence="8">The sequence shown here is derived from an EMBL/GenBank/DDBJ whole genome shotgun (WGS) entry which is preliminary data.</text>
</comment>
<accession>A0A8H3R2V8</accession>
<evidence type="ECO:0000259" key="7">
    <source>
        <dbReference type="Pfam" id="PF05699"/>
    </source>
</evidence>
<organism evidence="8 9">
    <name type="scientific">Rhizophagus clarus</name>
    <dbReference type="NCBI Taxonomy" id="94130"/>
    <lineage>
        <taxon>Eukaryota</taxon>
        <taxon>Fungi</taxon>
        <taxon>Fungi incertae sedis</taxon>
        <taxon>Mucoromycota</taxon>
        <taxon>Glomeromycotina</taxon>
        <taxon>Glomeromycetes</taxon>
        <taxon>Glomerales</taxon>
        <taxon>Glomeraceae</taxon>
        <taxon>Rhizophagus</taxon>
    </lineage>
</organism>
<gene>
    <name evidence="8" type="ORF">RCL2_002475400</name>
</gene>
<evidence type="ECO:0000256" key="3">
    <source>
        <dbReference type="ARBA" id="ARBA00022771"/>
    </source>
</evidence>
<feature type="compositionally biased region" description="Basic and acidic residues" evidence="6">
    <location>
        <begin position="545"/>
        <end position="554"/>
    </location>
</feature>
<reference evidence="8" key="1">
    <citation type="submission" date="2019-10" db="EMBL/GenBank/DDBJ databases">
        <title>Conservation and host-specific expression of non-tandemly repeated heterogenous ribosome RNA gene in arbuscular mycorrhizal fungi.</title>
        <authorList>
            <person name="Maeda T."/>
            <person name="Kobayashi Y."/>
            <person name="Nakagawa T."/>
            <person name="Ezawa T."/>
            <person name="Yamaguchi K."/>
            <person name="Bino T."/>
            <person name="Nishimoto Y."/>
            <person name="Shigenobu S."/>
            <person name="Kawaguchi M."/>
        </authorList>
    </citation>
    <scope>NUCLEOTIDE SEQUENCE</scope>
    <source>
        <strain evidence="8">HR1</strain>
    </source>
</reference>
<sequence length="737" mass="83852">MENNNDQDYIITLNENEGSSDEIVEITPTPLAKKKRGRPAKLSKALGKQKMTNTTLESTDRAPNDSNPFKQTAAIIKPQTKFLLDDGEKCSKNYKYDGSTGNLSYHLVKHEIIPSLESGIISPMHTQSASNKNGQKEKELSTLRWILLTTQPLSIITQKAYIEHMYIIDPQFTVPGEKKLRMMIARSYGYNKEKLKLLLKTAQSISLTTDLWSSRSKHGYLGLTATWINKNFEIMDVLLEISYFPTPHTAKAITEGIKNAMQKWEIENLVVSITTDNGANVVAAIRDLTPIKRLSCAAHTLQLAIMQKEIGYEEPLHLIQDISTRWNSSYLAWDRLIFLQYAVLQLSVNLSCSLISEEKTDGIRLKKIMIKDNEWELLDELCNILAPFEKATQDFSGNTYVTLSQMFPIITDLTNSLKPSDNSYEVLEDSDDNTINSDIVEEESSQIELDCSNISEVLKNVKNKIYLGLKHYWAMPDEFGIMAALLDPRYKDLNFITDEETKVKIHSSLQIQYDQLKREMQQQTSTPPSPTISTTSTSSTPSMRSLHEHQERRQQKVKKVFQTKESSTSSSAIADEITTYFLLPIADEITTYFLLPIADEITTYFLLPIADEITTYFLLPIADEITTYFLLPVARENKNPLDWWKSKQEIFPVLSIIAQKYLGIPATSVASERLFSDAGNHITAKRSLLDPALLGKMVFLKHNMKTMDHINIFPPDLDVENNDYVEDEHELEELLDE</sequence>
<dbReference type="PANTHER" id="PTHR46481:SF10">
    <property type="entry name" value="ZINC FINGER BED DOMAIN-CONTAINING PROTEIN 39"/>
    <property type="match status" value="1"/>
</dbReference>
<dbReference type="InterPro" id="IPR008906">
    <property type="entry name" value="HATC_C_dom"/>
</dbReference>
<evidence type="ECO:0000256" key="5">
    <source>
        <dbReference type="ARBA" id="ARBA00023242"/>
    </source>
</evidence>
<evidence type="ECO:0000256" key="2">
    <source>
        <dbReference type="ARBA" id="ARBA00022723"/>
    </source>
</evidence>
<dbReference type="GO" id="GO:0005634">
    <property type="term" value="C:nucleus"/>
    <property type="evidence" value="ECO:0007669"/>
    <property type="project" value="UniProtKB-SubCell"/>
</dbReference>
<name>A0A8H3R2V8_9GLOM</name>
<feature type="region of interest" description="Disordered" evidence="6">
    <location>
        <begin position="32"/>
        <end position="69"/>
    </location>
</feature>
<feature type="region of interest" description="Disordered" evidence="6">
    <location>
        <begin position="517"/>
        <end position="563"/>
    </location>
</feature>
<dbReference type="GO" id="GO:0046983">
    <property type="term" value="F:protein dimerization activity"/>
    <property type="evidence" value="ECO:0007669"/>
    <property type="project" value="InterPro"/>
</dbReference>
<evidence type="ECO:0000256" key="4">
    <source>
        <dbReference type="ARBA" id="ARBA00022833"/>
    </source>
</evidence>
<feature type="compositionally biased region" description="Low complexity" evidence="6">
    <location>
        <begin position="531"/>
        <end position="542"/>
    </location>
</feature>